<dbReference type="PROSITE" id="PS51186">
    <property type="entry name" value="GNAT"/>
    <property type="match status" value="1"/>
</dbReference>
<proteinExistence type="predicted"/>
<reference evidence="4" key="2">
    <citation type="journal article" date="2021" name="PeerJ">
        <title>Extensive microbial diversity within the chicken gut microbiome revealed by metagenomics and culture.</title>
        <authorList>
            <person name="Gilroy R."/>
            <person name="Ravi A."/>
            <person name="Getino M."/>
            <person name="Pursley I."/>
            <person name="Horton D.L."/>
            <person name="Alikhan N.F."/>
            <person name="Baker D."/>
            <person name="Gharbi K."/>
            <person name="Hall N."/>
            <person name="Watson M."/>
            <person name="Adriaenssens E.M."/>
            <person name="Foster-Nyarko E."/>
            <person name="Jarju S."/>
            <person name="Secka A."/>
            <person name="Antonio M."/>
            <person name="Oren A."/>
            <person name="Chaudhuri R.R."/>
            <person name="La Ragione R."/>
            <person name="Hildebrand F."/>
            <person name="Pallen M.J."/>
        </authorList>
    </citation>
    <scope>NUCLEOTIDE SEQUENCE</scope>
    <source>
        <strain evidence="4">ChiBcec7-5410</strain>
    </source>
</reference>
<name>A0A9D1H5W3_9FIRM</name>
<feature type="domain" description="N-acetyltransferase" evidence="3">
    <location>
        <begin position="4"/>
        <end position="143"/>
    </location>
</feature>
<evidence type="ECO:0000313" key="4">
    <source>
        <dbReference type="EMBL" id="HIT94116.1"/>
    </source>
</evidence>
<dbReference type="SUPFAM" id="SSF55729">
    <property type="entry name" value="Acyl-CoA N-acyltransferases (Nat)"/>
    <property type="match status" value="1"/>
</dbReference>
<dbReference type="Proteomes" id="UP000824160">
    <property type="component" value="Unassembled WGS sequence"/>
</dbReference>
<dbReference type="PANTHER" id="PTHR43420">
    <property type="entry name" value="ACETYLTRANSFERASE"/>
    <property type="match status" value="1"/>
</dbReference>
<dbReference type="Gene3D" id="3.40.630.30">
    <property type="match status" value="1"/>
</dbReference>
<dbReference type="AlphaFoldDB" id="A0A9D1H5W3"/>
<comment type="caution">
    <text evidence="4">The sequence shown here is derived from an EMBL/GenBank/DDBJ whole genome shotgun (WGS) entry which is preliminary data.</text>
</comment>
<sequence>MQILKFTADEPACYSQEYDLRNLVLRHPLGLDLKDEDLSRDKTDIHLGVFDGEKLVASLILHPMEDGIVQMRQVCTHPDRQGEGLGKMLVEAAEQLAKEEGFRQMVLHGRQTAAGFYRKLGYQTDDVVFTELGIPHISFSKLL</sequence>
<evidence type="ECO:0000256" key="1">
    <source>
        <dbReference type="ARBA" id="ARBA00022679"/>
    </source>
</evidence>
<evidence type="ECO:0000259" key="3">
    <source>
        <dbReference type="PROSITE" id="PS51186"/>
    </source>
</evidence>
<organism evidence="4 5">
    <name type="scientific">Candidatus Faecivivens stercoripullorum</name>
    <dbReference type="NCBI Taxonomy" id="2840805"/>
    <lineage>
        <taxon>Bacteria</taxon>
        <taxon>Bacillati</taxon>
        <taxon>Bacillota</taxon>
        <taxon>Clostridia</taxon>
        <taxon>Eubacteriales</taxon>
        <taxon>Oscillospiraceae</taxon>
        <taxon>Oscillospiraceae incertae sedis</taxon>
        <taxon>Candidatus Faecivivens</taxon>
    </lineage>
</organism>
<gene>
    <name evidence="4" type="ORF">IAC43_02915</name>
</gene>
<accession>A0A9D1H5W3</accession>
<dbReference type="InterPro" id="IPR050680">
    <property type="entry name" value="YpeA/RimI_acetyltransf"/>
</dbReference>
<dbReference type="InterPro" id="IPR000182">
    <property type="entry name" value="GNAT_dom"/>
</dbReference>
<dbReference type="EMBL" id="DVLW01000080">
    <property type="protein sequence ID" value="HIT94116.1"/>
    <property type="molecule type" value="Genomic_DNA"/>
</dbReference>
<dbReference type="Pfam" id="PF00583">
    <property type="entry name" value="Acetyltransf_1"/>
    <property type="match status" value="1"/>
</dbReference>
<dbReference type="InterPro" id="IPR016181">
    <property type="entry name" value="Acyl_CoA_acyltransferase"/>
</dbReference>
<dbReference type="PANTHER" id="PTHR43420:SF44">
    <property type="entry name" value="ACETYLTRANSFERASE YPEA"/>
    <property type="match status" value="1"/>
</dbReference>
<evidence type="ECO:0000256" key="2">
    <source>
        <dbReference type="ARBA" id="ARBA00023315"/>
    </source>
</evidence>
<evidence type="ECO:0000313" key="5">
    <source>
        <dbReference type="Proteomes" id="UP000824160"/>
    </source>
</evidence>
<keyword evidence="2" id="KW-0012">Acyltransferase</keyword>
<dbReference type="GO" id="GO:0016747">
    <property type="term" value="F:acyltransferase activity, transferring groups other than amino-acyl groups"/>
    <property type="evidence" value="ECO:0007669"/>
    <property type="project" value="InterPro"/>
</dbReference>
<keyword evidence="1" id="KW-0808">Transferase</keyword>
<reference evidence="4" key="1">
    <citation type="submission" date="2020-10" db="EMBL/GenBank/DDBJ databases">
        <authorList>
            <person name="Gilroy R."/>
        </authorList>
    </citation>
    <scope>NUCLEOTIDE SEQUENCE</scope>
    <source>
        <strain evidence="4">ChiBcec7-5410</strain>
    </source>
</reference>
<protein>
    <submittedName>
        <fullName evidence="4">GNAT family N-acetyltransferase</fullName>
    </submittedName>
</protein>
<dbReference type="CDD" id="cd04301">
    <property type="entry name" value="NAT_SF"/>
    <property type="match status" value="1"/>
</dbReference>